<keyword evidence="4 6" id="KW-1133">Transmembrane helix</keyword>
<proteinExistence type="predicted"/>
<dbReference type="Pfam" id="PF06146">
    <property type="entry name" value="PsiE"/>
    <property type="match status" value="1"/>
</dbReference>
<dbReference type="Proteomes" id="UP000276588">
    <property type="component" value="Unassembled WGS sequence"/>
</dbReference>
<accession>A0A3A6PVE3</accession>
<dbReference type="GO" id="GO:0005886">
    <property type="term" value="C:plasma membrane"/>
    <property type="evidence" value="ECO:0007669"/>
    <property type="project" value="UniProtKB-SubCell"/>
</dbReference>
<evidence type="ECO:0000256" key="3">
    <source>
        <dbReference type="ARBA" id="ARBA00022692"/>
    </source>
</evidence>
<protein>
    <recommendedName>
        <fullName evidence="9">Phosphate-starvation-inducible E</fullName>
    </recommendedName>
</protein>
<feature type="transmembrane region" description="Helical" evidence="6">
    <location>
        <begin position="71"/>
        <end position="92"/>
    </location>
</feature>
<dbReference type="EMBL" id="QKNY01000007">
    <property type="protein sequence ID" value="RJX43599.1"/>
    <property type="molecule type" value="Genomic_DNA"/>
</dbReference>
<keyword evidence="2" id="KW-1003">Cell membrane</keyword>
<name>A0A3A6PVE3_9EURY</name>
<reference evidence="7 8" key="1">
    <citation type="submission" date="2018-06" db="EMBL/GenBank/DDBJ databases">
        <title>Halonotius sp. F13-13 a new haloarchaeeon isolated from a solar saltern from Isla Cristina, Huelva, Spain.</title>
        <authorList>
            <person name="Duran-Viseras A."/>
            <person name="Sanchez-Porro C."/>
            <person name="Ventosa A."/>
        </authorList>
    </citation>
    <scope>NUCLEOTIDE SEQUENCE [LARGE SCALE GENOMIC DNA]</scope>
    <source>
        <strain evidence="7 8">F13-13</strain>
    </source>
</reference>
<evidence type="ECO:0008006" key="9">
    <source>
        <dbReference type="Google" id="ProtNLM"/>
    </source>
</evidence>
<feature type="transmembrane region" description="Helical" evidence="6">
    <location>
        <begin position="133"/>
        <end position="154"/>
    </location>
</feature>
<evidence type="ECO:0000256" key="6">
    <source>
        <dbReference type="SAM" id="Phobius"/>
    </source>
</evidence>
<organism evidence="7 8">
    <name type="scientific">Halonotius aquaticus</name>
    <dbReference type="NCBI Taxonomy" id="2216978"/>
    <lineage>
        <taxon>Archaea</taxon>
        <taxon>Methanobacteriati</taxon>
        <taxon>Methanobacteriota</taxon>
        <taxon>Stenosarchaea group</taxon>
        <taxon>Halobacteria</taxon>
        <taxon>Halobacteriales</taxon>
        <taxon>Haloferacaceae</taxon>
        <taxon>Halonotius</taxon>
    </lineage>
</organism>
<sequence length="169" mass="18315">MDDEETEPVGGPLPPAESLDERVLSTSEHLLRYVEVIAAVVLVILFAIGVFDLGLQIFNSALDGSITDPLVVVGFIDTALLLFIIVEVYQTVVAYTQESETRRIVRLVIYTGVIAMVRKAIIFRTGEYADEGAALMAAGSYTLIILGLATLLIVERRTRQLDATGSQSG</sequence>
<keyword evidence="5 6" id="KW-0472">Membrane</keyword>
<gene>
    <name evidence="7" type="ORF">DM826_04940</name>
</gene>
<evidence type="ECO:0000313" key="8">
    <source>
        <dbReference type="Proteomes" id="UP000276588"/>
    </source>
</evidence>
<dbReference type="OrthoDB" id="222172at2157"/>
<evidence type="ECO:0000313" key="7">
    <source>
        <dbReference type="EMBL" id="RJX43599.1"/>
    </source>
</evidence>
<feature type="transmembrane region" description="Helical" evidence="6">
    <location>
        <begin position="30"/>
        <end position="51"/>
    </location>
</feature>
<evidence type="ECO:0000256" key="1">
    <source>
        <dbReference type="ARBA" id="ARBA00004651"/>
    </source>
</evidence>
<dbReference type="AlphaFoldDB" id="A0A3A6PVE3"/>
<keyword evidence="3 6" id="KW-0812">Transmembrane</keyword>
<dbReference type="RefSeq" id="WP_120102104.1">
    <property type="nucleotide sequence ID" value="NZ_QKNY01000007.1"/>
</dbReference>
<evidence type="ECO:0000256" key="5">
    <source>
        <dbReference type="ARBA" id="ARBA00023136"/>
    </source>
</evidence>
<feature type="transmembrane region" description="Helical" evidence="6">
    <location>
        <begin position="104"/>
        <end position="121"/>
    </location>
</feature>
<evidence type="ECO:0000256" key="2">
    <source>
        <dbReference type="ARBA" id="ARBA00022475"/>
    </source>
</evidence>
<evidence type="ECO:0000256" key="4">
    <source>
        <dbReference type="ARBA" id="ARBA00022989"/>
    </source>
</evidence>
<keyword evidence="8" id="KW-1185">Reference proteome</keyword>
<comment type="caution">
    <text evidence="7">The sequence shown here is derived from an EMBL/GenBank/DDBJ whole genome shotgun (WGS) entry which is preliminary data.</text>
</comment>
<dbReference type="InterPro" id="IPR020948">
    <property type="entry name" value="P_starv_induced_PsiE-like"/>
</dbReference>
<comment type="subcellular location">
    <subcellularLocation>
        <location evidence="1">Cell membrane</location>
        <topology evidence="1">Multi-pass membrane protein</topology>
    </subcellularLocation>
</comment>